<comment type="caution">
    <text evidence="2">The sequence shown here is derived from an EMBL/GenBank/DDBJ whole genome shotgun (WGS) entry which is preliminary data.</text>
</comment>
<dbReference type="EMBL" id="JBHUEL010000010">
    <property type="protein sequence ID" value="MFD1767375.1"/>
    <property type="molecule type" value="Genomic_DNA"/>
</dbReference>
<evidence type="ECO:0000256" key="1">
    <source>
        <dbReference type="SAM" id="Phobius"/>
    </source>
</evidence>
<sequence>MEQGERLIVWFDGGCPLCRREIALYRRLDQGRRIEFVDLANKDAACPIDRAEMLARFHAMEKGRLLSGAAAFAAMWRAIPILLPFGMIAQLPLVDRLLEWGYRHFLRFRPRLQRWFE</sequence>
<accession>A0ABW4MEM6</accession>
<proteinExistence type="predicted"/>
<dbReference type="InterPro" id="IPR007263">
    <property type="entry name" value="DCC1-like"/>
</dbReference>
<evidence type="ECO:0000313" key="2">
    <source>
        <dbReference type="EMBL" id="MFD1767375.1"/>
    </source>
</evidence>
<keyword evidence="1" id="KW-0472">Membrane</keyword>
<keyword evidence="1" id="KW-0812">Transmembrane</keyword>
<feature type="transmembrane region" description="Helical" evidence="1">
    <location>
        <begin position="65"/>
        <end position="89"/>
    </location>
</feature>
<organism evidence="2 3">
    <name type="scientific">Sphingorhabdus buctiana</name>
    <dbReference type="NCBI Taxonomy" id="1508805"/>
    <lineage>
        <taxon>Bacteria</taxon>
        <taxon>Pseudomonadati</taxon>
        <taxon>Pseudomonadota</taxon>
        <taxon>Alphaproteobacteria</taxon>
        <taxon>Sphingomonadales</taxon>
        <taxon>Sphingomonadaceae</taxon>
        <taxon>Sphingorhabdus</taxon>
    </lineage>
</organism>
<name>A0ABW4MEM6_9SPHN</name>
<dbReference type="InterPro" id="IPR044691">
    <property type="entry name" value="DCC1_Trx"/>
</dbReference>
<reference evidence="3" key="1">
    <citation type="journal article" date="2019" name="Int. J. Syst. Evol. Microbiol.">
        <title>The Global Catalogue of Microorganisms (GCM) 10K type strain sequencing project: providing services to taxonomists for standard genome sequencing and annotation.</title>
        <authorList>
            <consortium name="The Broad Institute Genomics Platform"/>
            <consortium name="The Broad Institute Genome Sequencing Center for Infectious Disease"/>
            <person name="Wu L."/>
            <person name="Ma J."/>
        </authorList>
    </citation>
    <scope>NUCLEOTIDE SEQUENCE [LARGE SCALE GENOMIC DNA]</scope>
    <source>
        <strain evidence="3">CGMCC 1.12449</strain>
    </source>
</reference>
<keyword evidence="3" id="KW-1185">Reference proteome</keyword>
<dbReference type="PANTHER" id="PTHR34290">
    <property type="entry name" value="SI:CH73-390P7.2"/>
    <property type="match status" value="1"/>
</dbReference>
<protein>
    <submittedName>
        <fullName evidence="2">Thiol-disulfide oxidoreductase DCC family protein</fullName>
    </submittedName>
</protein>
<keyword evidence="1" id="KW-1133">Transmembrane helix</keyword>
<dbReference type="PANTHER" id="PTHR34290:SF2">
    <property type="entry name" value="OS04G0668800 PROTEIN"/>
    <property type="match status" value="1"/>
</dbReference>
<evidence type="ECO:0000313" key="3">
    <source>
        <dbReference type="Proteomes" id="UP001597215"/>
    </source>
</evidence>
<dbReference type="Proteomes" id="UP001597215">
    <property type="component" value="Unassembled WGS sequence"/>
</dbReference>
<dbReference type="Pfam" id="PF04134">
    <property type="entry name" value="DCC1-like"/>
    <property type="match status" value="1"/>
</dbReference>
<gene>
    <name evidence="2" type="ORF">ACFSAG_11055</name>
</gene>
<dbReference type="RefSeq" id="WP_381514700.1">
    <property type="nucleotide sequence ID" value="NZ_JBHUEL010000010.1"/>
</dbReference>